<dbReference type="SUPFAM" id="SSF50129">
    <property type="entry name" value="GroES-like"/>
    <property type="match status" value="1"/>
</dbReference>
<dbReference type="Gene3D" id="3.40.50.720">
    <property type="entry name" value="NAD(P)-binding Rossmann-like Domain"/>
    <property type="match status" value="1"/>
</dbReference>
<dbReference type="PANTHER" id="PTHR48106">
    <property type="entry name" value="QUINONE OXIDOREDUCTASE PIG3-RELATED"/>
    <property type="match status" value="1"/>
</dbReference>
<keyword evidence="2" id="KW-0560">Oxidoreductase</keyword>
<dbReference type="InterPro" id="IPR020843">
    <property type="entry name" value="ER"/>
</dbReference>
<proteinExistence type="predicted"/>
<evidence type="ECO:0000256" key="1">
    <source>
        <dbReference type="ARBA" id="ARBA00022857"/>
    </source>
</evidence>
<dbReference type="Pfam" id="PF08240">
    <property type="entry name" value="ADH_N"/>
    <property type="match status" value="1"/>
</dbReference>
<dbReference type="PANTHER" id="PTHR48106:SF18">
    <property type="entry name" value="QUINONE OXIDOREDUCTASE PIG3"/>
    <property type="match status" value="1"/>
</dbReference>
<dbReference type="SUPFAM" id="SSF51735">
    <property type="entry name" value="NAD(P)-binding Rossmann-fold domains"/>
    <property type="match status" value="1"/>
</dbReference>
<dbReference type="InterPro" id="IPR036291">
    <property type="entry name" value="NAD(P)-bd_dom_sf"/>
</dbReference>
<keyword evidence="1" id="KW-0521">NADP</keyword>
<dbReference type="InterPro" id="IPR013149">
    <property type="entry name" value="ADH-like_C"/>
</dbReference>
<evidence type="ECO:0000259" key="3">
    <source>
        <dbReference type="SMART" id="SM00829"/>
    </source>
</evidence>
<name>A0ABN5H1Q6_9FIRM</name>
<keyword evidence="5" id="KW-1185">Reference proteome</keyword>
<sequence>MLKAIQTVQPNPKAHVRLEEIPRPSIGQGELLIKVKAAAINPSDVRNVQGVFPQTQFPCIPGRDFAGLVEEGPKDWIGRRVFGSASSLGFIKPGSHAQYLVISHKTVVPSPDDLTDYQLAALGVPYTTAWEGLHTKAQVSRGETVLIIGITGAVGLAALSIARAQQCRVIGVGRRQEALDILGLDETVDTSRQNLVEVVKEMTQEKGVDIIVDTVGGSTFADHGQCLGQNGRWIVLASVGGPTVSFNVVDFYHRQAHMLGVDSLAFEPQKSQQILAALVQTVDHQSLLQPELHPVPLESAPEIYQAIAEGKERRKVILCPWGVGN</sequence>
<dbReference type="Proteomes" id="UP000325292">
    <property type="component" value="Chromosome"/>
</dbReference>
<gene>
    <name evidence="4" type="ORF">BXT84_11330</name>
</gene>
<protein>
    <recommendedName>
        <fullName evidence="3">Enoyl reductase (ER) domain-containing protein</fullName>
    </recommendedName>
</protein>
<evidence type="ECO:0000313" key="5">
    <source>
        <dbReference type="Proteomes" id="UP000325292"/>
    </source>
</evidence>
<dbReference type="SMART" id="SM00829">
    <property type="entry name" value="PKS_ER"/>
    <property type="match status" value="1"/>
</dbReference>
<dbReference type="Gene3D" id="3.90.180.10">
    <property type="entry name" value="Medium-chain alcohol dehydrogenases, catalytic domain"/>
    <property type="match status" value="1"/>
</dbReference>
<reference evidence="4 5" key="1">
    <citation type="journal article" date="2019" name="Sci. Rep.">
        <title>Sulfobacillus thermotolerans: new insights into resistance and metabolic capacities of acidophilic chemolithotrophs.</title>
        <authorList>
            <person name="Panyushkina A.E."/>
            <person name="Babenko V.V."/>
            <person name="Nikitina A.S."/>
            <person name="Selezneva O.V."/>
            <person name="Tsaplina I.A."/>
            <person name="Letarova M.A."/>
            <person name="Kostryukova E.S."/>
            <person name="Letarov A.V."/>
        </authorList>
    </citation>
    <scope>NUCLEOTIDE SEQUENCE [LARGE SCALE GENOMIC DNA]</scope>
    <source>
        <strain evidence="4 5">Kr1</strain>
    </source>
</reference>
<dbReference type="Pfam" id="PF00107">
    <property type="entry name" value="ADH_zinc_N"/>
    <property type="match status" value="1"/>
</dbReference>
<feature type="domain" description="Enoyl reductase (ER)" evidence="3">
    <location>
        <begin position="13"/>
        <end position="318"/>
    </location>
</feature>
<evidence type="ECO:0000256" key="2">
    <source>
        <dbReference type="ARBA" id="ARBA00023002"/>
    </source>
</evidence>
<dbReference type="InterPro" id="IPR011032">
    <property type="entry name" value="GroES-like_sf"/>
</dbReference>
<organism evidence="4 5">
    <name type="scientific">Sulfobacillus thermotolerans</name>
    <dbReference type="NCBI Taxonomy" id="338644"/>
    <lineage>
        <taxon>Bacteria</taxon>
        <taxon>Bacillati</taxon>
        <taxon>Bacillota</taxon>
        <taxon>Clostridia</taxon>
        <taxon>Eubacteriales</taxon>
        <taxon>Clostridiales Family XVII. Incertae Sedis</taxon>
        <taxon>Sulfobacillus</taxon>
    </lineage>
</organism>
<evidence type="ECO:0000313" key="4">
    <source>
        <dbReference type="EMBL" id="AUW94459.1"/>
    </source>
</evidence>
<dbReference type="InterPro" id="IPR013154">
    <property type="entry name" value="ADH-like_N"/>
</dbReference>
<dbReference type="EMBL" id="CP019454">
    <property type="protein sequence ID" value="AUW94459.1"/>
    <property type="molecule type" value="Genomic_DNA"/>
</dbReference>
<accession>A0ABN5H1Q6</accession>